<evidence type="ECO:0000313" key="2">
    <source>
        <dbReference type="Proteomes" id="UP000010475"/>
    </source>
</evidence>
<dbReference type="AlphaFoldDB" id="K9WY65"/>
<name>K9WY65_9NOST</name>
<sequence>MVIYFIDQSSVICHCLIEEISIFKSESGSIRLVRASQDLIKQINNDEQYKSRIMSLFYDNYCKIVVLMPTAVLYSLIP</sequence>
<reference evidence="1 2" key="1">
    <citation type="submission" date="2012-06" db="EMBL/GenBank/DDBJ databases">
        <title>Finished chromosome of genome of Cylindrospermum stagnale PCC 7417.</title>
        <authorList>
            <consortium name="US DOE Joint Genome Institute"/>
            <person name="Gugger M."/>
            <person name="Coursin T."/>
            <person name="Rippka R."/>
            <person name="Tandeau De Marsac N."/>
            <person name="Huntemann M."/>
            <person name="Wei C.-L."/>
            <person name="Han J."/>
            <person name="Detter J.C."/>
            <person name="Han C."/>
            <person name="Tapia R."/>
            <person name="Chen A."/>
            <person name="Kyrpides N."/>
            <person name="Mavromatis K."/>
            <person name="Markowitz V."/>
            <person name="Szeto E."/>
            <person name="Ivanova N."/>
            <person name="Pagani I."/>
            <person name="Pati A."/>
            <person name="Goodwin L."/>
            <person name="Nordberg H.P."/>
            <person name="Cantor M.N."/>
            <person name="Hua S.X."/>
            <person name="Woyke T."/>
            <person name="Kerfeld C.A."/>
        </authorList>
    </citation>
    <scope>NUCLEOTIDE SEQUENCE [LARGE SCALE GENOMIC DNA]</scope>
    <source>
        <strain evidence="1 2">PCC 7417</strain>
    </source>
</reference>
<organism evidence="1 2">
    <name type="scientific">Cylindrospermum stagnale PCC 7417</name>
    <dbReference type="NCBI Taxonomy" id="56107"/>
    <lineage>
        <taxon>Bacteria</taxon>
        <taxon>Bacillati</taxon>
        <taxon>Cyanobacteriota</taxon>
        <taxon>Cyanophyceae</taxon>
        <taxon>Nostocales</taxon>
        <taxon>Nostocaceae</taxon>
        <taxon>Cylindrospermum</taxon>
    </lineage>
</organism>
<dbReference type="EMBL" id="CP003642">
    <property type="protein sequence ID" value="AFZ25128.1"/>
    <property type="molecule type" value="Genomic_DNA"/>
</dbReference>
<dbReference type="HOGENOM" id="CLU_2616108_0_0_3"/>
<accession>K9WY65</accession>
<dbReference type="KEGG" id="csg:Cylst_2956"/>
<protein>
    <submittedName>
        <fullName evidence="1">Uncharacterized protein</fullName>
    </submittedName>
</protein>
<proteinExistence type="predicted"/>
<evidence type="ECO:0000313" key="1">
    <source>
        <dbReference type="EMBL" id="AFZ25128.1"/>
    </source>
</evidence>
<gene>
    <name evidence="1" type="ORF">Cylst_2956</name>
</gene>
<keyword evidence="2" id="KW-1185">Reference proteome</keyword>
<dbReference type="Proteomes" id="UP000010475">
    <property type="component" value="Chromosome"/>
</dbReference>